<dbReference type="Pfam" id="PF00583">
    <property type="entry name" value="Acetyltransf_1"/>
    <property type="match status" value="1"/>
</dbReference>
<evidence type="ECO:0000256" key="3">
    <source>
        <dbReference type="ARBA" id="ARBA00023163"/>
    </source>
</evidence>
<dbReference type="PROSITE" id="PS51186">
    <property type="entry name" value="GNAT"/>
    <property type="match status" value="1"/>
</dbReference>
<dbReference type="PROSITE" id="PS50995">
    <property type="entry name" value="HTH_MARR_2"/>
    <property type="match status" value="1"/>
</dbReference>
<dbReference type="InterPro" id="IPR000835">
    <property type="entry name" value="HTH_MarR-typ"/>
</dbReference>
<dbReference type="RefSeq" id="WP_132090768.1">
    <property type="nucleotide sequence ID" value="NZ_JANKAQ010000007.1"/>
</dbReference>
<dbReference type="SUPFAM" id="SSF46785">
    <property type="entry name" value="Winged helix' DNA-binding domain"/>
    <property type="match status" value="1"/>
</dbReference>
<dbReference type="Pfam" id="PF01047">
    <property type="entry name" value="MarR"/>
    <property type="match status" value="1"/>
</dbReference>
<dbReference type="SMART" id="SM00347">
    <property type="entry name" value="HTH_MARR"/>
    <property type="match status" value="1"/>
</dbReference>
<dbReference type="GO" id="GO:0016747">
    <property type="term" value="F:acyltransferase activity, transferring groups other than amino-acyl groups"/>
    <property type="evidence" value="ECO:0007669"/>
    <property type="project" value="InterPro"/>
</dbReference>
<keyword evidence="2" id="KW-0238">DNA-binding</keyword>
<dbReference type="EMBL" id="SLXA01000005">
    <property type="protein sequence ID" value="TCO84762.1"/>
    <property type="molecule type" value="Genomic_DNA"/>
</dbReference>
<dbReference type="PRINTS" id="PR00598">
    <property type="entry name" value="HTHMARR"/>
</dbReference>
<keyword evidence="3" id="KW-0804">Transcription</keyword>
<evidence type="ECO:0000259" key="5">
    <source>
        <dbReference type="PROSITE" id="PS51186"/>
    </source>
</evidence>
<evidence type="ECO:0000313" key="7">
    <source>
        <dbReference type="Proteomes" id="UP000295711"/>
    </source>
</evidence>
<evidence type="ECO:0000259" key="4">
    <source>
        <dbReference type="PROSITE" id="PS50995"/>
    </source>
</evidence>
<evidence type="ECO:0000313" key="6">
    <source>
        <dbReference type="EMBL" id="TCO84762.1"/>
    </source>
</evidence>
<organism evidence="6 7">
    <name type="scientific">Frisingicoccus caecimuris</name>
    <dbReference type="NCBI Taxonomy" id="1796636"/>
    <lineage>
        <taxon>Bacteria</taxon>
        <taxon>Bacillati</taxon>
        <taxon>Bacillota</taxon>
        <taxon>Clostridia</taxon>
        <taxon>Lachnospirales</taxon>
        <taxon>Lachnospiraceae</taxon>
        <taxon>Frisingicoccus</taxon>
    </lineage>
</organism>
<dbReference type="InterPro" id="IPR016181">
    <property type="entry name" value="Acyl_CoA_acyltransferase"/>
</dbReference>
<dbReference type="GO" id="GO:0003677">
    <property type="term" value="F:DNA binding"/>
    <property type="evidence" value="ECO:0007669"/>
    <property type="project" value="UniProtKB-KW"/>
</dbReference>
<dbReference type="InterPro" id="IPR000182">
    <property type="entry name" value="GNAT_dom"/>
</dbReference>
<name>A0A4R2LX14_9FIRM</name>
<protein>
    <submittedName>
        <fullName evidence="6">MarR family transcriptional regulator with acetyltransferase activity</fullName>
    </submittedName>
</protein>
<dbReference type="InterPro" id="IPR036390">
    <property type="entry name" value="WH_DNA-bd_sf"/>
</dbReference>
<reference evidence="6 7" key="1">
    <citation type="submission" date="2019-03" db="EMBL/GenBank/DDBJ databases">
        <title>Genomic Encyclopedia of Type Strains, Phase IV (KMG-IV): sequencing the most valuable type-strain genomes for metagenomic binning, comparative biology and taxonomic classification.</title>
        <authorList>
            <person name="Goeker M."/>
        </authorList>
    </citation>
    <scope>NUCLEOTIDE SEQUENCE [LARGE SCALE GENOMIC DNA]</scope>
    <source>
        <strain evidence="6 7">DSM 28559</strain>
    </source>
</reference>
<proteinExistence type="predicted"/>
<dbReference type="Gene3D" id="3.40.630.30">
    <property type="match status" value="1"/>
</dbReference>
<dbReference type="Gene3D" id="1.10.10.10">
    <property type="entry name" value="Winged helix-like DNA-binding domain superfamily/Winged helix DNA-binding domain"/>
    <property type="match status" value="1"/>
</dbReference>
<dbReference type="PANTHER" id="PTHR42756">
    <property type="entry name" value="TRANSCRIPTIONAL REGULATOR, MARR"/>
    <property type="match status" value="1"/>
</dbReference>
<dbReference type="GO" id="GO:0003700">
    <property type="term" value="F:DNA-binding transcription factor activity"/>
    <property type="evidence" value="ECO:0007669"/>
    <property type="project" value="InterPro"/>
</dbReference>
<dbReference type="Proteomes" id="UP000295711">
    <property type="component" value="Unassembled WGS sequence"/>
</dbReference>
<keyword evidence="6" id="KW-0808">Transferase</keyword>
<feature type="domain" description="HTH marR-type" evidence="4">
    <location>
        <begin position="4"/>
        <end position="139"/>
    </location>
</feature>
<evidence type="ECO:0000256" key="2">
    <source>
        <dbReference type="ARBA" id="ARBA00023125"/>
    </source>
</evidence>
<gene>
    <name evidence="6" type="ORF">EV212_10524</name>
</gene>
<dbReference type="SUPFAM" id="SSF55729">
    <property type="entry name" value="Acyl-CoA N-acyltransferases (Nat)"/>
    <property type="match status" value="1"/>
</dbReference>
<sequence length="305" mass="35992">MKEKIDLITEIRGFNRFYTNILGLLDQHILDSGYSLTEARVLFEISKTERCTANQLCSSLKVDRSYMSRMITKFEKRGLLTRHQSPTDNRHMEIRLTEEGMKLFHELNNRSNRQIGELLTKLDDEQQKKIWEAMRTIKKYLTVATSNIEIRPYIEDDVEYVIDRQLSLYESERHFTSEIWKKYLVKGVMALIEKFNPEKDCMYILEFNGNPAGCVAITHTRDDTAQFRYFFLEPELRGLGAGHKLMDMALNFCREKNYKHIFLWTVSAQETARVLYKNAGFEITQTSKNEDWGVPVLEEKWELDL</sequence>
<keyword evidence="1" id="KW-0805">Transcription regulation</keyword>
<feature type="domain" description="N-acetyltransferase" evidence="5">
    <location>
        <begin position="148"/>
        <end position="304"/>
    </location>
</feature>
<evidence type="ECO:0000256" key="1">
    <source>
        <dbReference type="ARBA" id="ARBA00023015"/>
    </source>
</evidence>
<dbReference type="PANTHER" id="PTHR42756:SF1">
    <property type="entry name" value="TRANSCRIPTIONAL REPRESSOR OF EMRAB OPERON"/>
    <property type="match status" value="1"/>
</dbReference>
<dbReference type="AlphaFoldDB" id="A0A4R2LX14"/>
<keyword evidence="7" id="KW-1185">Reference proteome</keyword>
<dbReference type="CDD" id="cd04301">
    <property type="entry name" value="NAT_SF"/>
    <property type="match status" value="1"/>
</dbReference>
<comment type="caution">
    <text evidence="6">The sequence shown here is derived from an EMBL/GenBank/DDBJ whole genome shotgun (WGS) entry which is preliminary data.</text>
</comment>
<dbReference type="OrthoDB" id="5419426at2"/>
<dbReference type="InterPro" id="IPR036388">
    <property type="entry name" value="WH-like_DNA-bd_sf"/>
</dbReference>
<accession>A0A4R2LX14</accession>